<dbReference type="AlphaFoldDB" id="A0A7L4ZYN1"/>
<gene>
    <name evidence="1" type="ORF">F0P96_10375</name>
</gene>
<dbReference type="InterPro" id="IPR014054">
    <property type="entry name" value="Phage_regulatory_Rha"/>
</dbReference>
<dbReference type="NCBIfam" id="TIGR02681">
    <property type="entry name" value="phage_pRha"/>
    <property type="match status" value="1"/>
</dbReference>
<evidence type="ECO:0000313" key="2">
    <source>
        <dbReference type="Proteomes" id="UP000326380"/>
    </source>
</evidence>
<comment type="caution">
    <text evidence="1">The sequence shown here is derived from an EMBL/GenBank/DDBJ whole genome shotgun (WGS) entry which is preliminary data.</text>
</comment>
<proteinExistence type="predicted"/>
<organism evidence="1 2">
    <name type="scientific">Hymenobacter busanensis</name>
    <dbReference type="NCBI Taxonomy" id="2607656"/>
    <lineage>
        <taxon>Bacteria</taxon>
        <taxon>Pseudomonadati</taxon>
        <taxon>Bacteroidota</taxon>
        <taxon>Cytophagia</taxon>
        <taxon>Cytophagales</taxon>
        <taxon>Hymenobacteraceae</taxon>
        <taxon>Hymenobacter</taxon>
    </lineage>
</organism>
<reference evidence="1 2" key="1">
    <citation type="submission" date="2019-09" db="EMBL/GenBank/DDBJ databases">
        <title>Genome sequence of Hymenobacter sp. M3.</title>
        <authorList>
            <person name="Srinivasan S."/>
        </authorList>
    </citation>
    <scope>NUCLEOTIDE SEQUENCE [LARGE SCALE GENOMIC DNA]</scope>
    <source>
        <strain evidence="1 2">M3</strain>
    </source>
</reference>
<dbReference type="RefSeq" id="WP_151078787.1">
    <property type="nucleotide sequence ID" value="NZ_CP047647.1"/>
</dbReference>
<dbReference type="Proteomes" id="UP000326380">
    <property type="component" value="Unassembled WGS sequence"/>
</dbReference>
<sequence length="236" mass="26167">MEQLVYPTRKGNAATDTLRVAKAFGKSHKAVLKAFDSLGCDAEFNRLNFAPIEYKDSRNRNQRAVMMTKDGFAFLVMGFTGKKAAKFKQDYIERFNLMESELRQVSTDAPVINLLEHTQREVQVANSKSINNHQYLIGGVGSVIDYNRKNCQLHTGKRPNEIVKAAKEAGLPAKLRVSAKEVLRHTQPETACAMSLADQMVRCGADIEQAAAVTNQAKQVFAGMMRLGFKPSQLAA</sequence>
<name>A0A7L4ZYN1_9BACT</name>
<evidence type="ECO:0000313" key="1">
    <source>
        <dbReference type="EMBL" id="KAA9333366.1"/>
    </source>
</evidence>
<dbReference type="Pfam" id="PF09669">
    <property type="entry name" value="Phage_pRha"/>
    <property type="match status" value="1"/>
</dbReference>
<keyword evidence="2" id="KW-1185">Reference proteome</keyword>
<accession>A0A7L4ZYN1</accession>
<dbReference type="EMBL" id="VTWU01000003">
    <property type="protein sequence ID" value="KAA9333366.1"/>
    <property type="molecule type" value="Genomic_DNA"/>
</dbReference>
<protein>
    <submittedName>
        <fullName evidence="1">Rha family transcriptional regulator</fullName>
    </submittedName>
</protein>